<keyword evidence="2" id="KW-1185">Reference proteome</keyword>
<dbReference type="InterPro" id="IPR029063">
    <property type="entry name" value="SAM-dependent_MTases_sf"/>
</dbReference>
<name>A0ABU1JQG2_9PROT</name>
<accession>A0ABU1JQG2</accession>
<dbReference type="GO" id="GO:0008168">
    <property type="term" value="F:methyltransferase activity"/>
    <property type="evidence" value="ECO:0007669"/>
    <property type="project" value="UniProtKB-KW"/>
</dbReference>
<dbReference type="SUPFAM" id="SSF53335">
    <property type="entry name" value="S-adenosyl-L-methionine-dependent methyltransferases"/>
    <property type="match status" value="1"/>
</dbReference>
<dbReference type="RefSeq" id="WP_309795623.1">
    <property type="nucleotide sequence ID" value="NZ_JAVDPW010000005.1"/>
</dbReference>
<dbReference type="Proteomes" id="UP001262410">
    <property type="component" value="Unassembled WGS sequence"/>
</dbReference>
<organism evidence="1 2">
    <name type="scientific">Inquilinus ginsengisoli</name>
    <dbReference type="NCBI Taxonomy" id="363840"/>
    <lineage>
        <taxon>Bacteria</taxon>
        <taxon>Pseudomonadati</taxon>
        <taxon>Pseudomonadota</taxon>
        <taxon>Alphaproteobacteria</taxon>
        <taxon>Rhodospirillales</taxon>
        <taxon>Rhodospirillaceae</taxon>
        <taxon>Inquilinus</taxon>
    </lineage>
</organism>
<gene>
    <name evidence="1" type="ORF">E9232_003387</name>
</gene>
<evidence type="ECO:0000313" key="2">
    <source>
        <dbReference type="Proteomes" id="UP001262410"/>
    </source>
</evidence>
<evidence type="ECO:0000313" key="1">
    <source>
        <dbReference type="EMBL" id="MDR6290861.1"/>
    </source>
</evidence>
<comment type="caution">
    <text evidence="1">The sequence shown here is derived from an EMBL/GenBank/DDBJ whole genome shotgun (WGS) entry which is preliminary data.</text>
</comment>
<dbReference type="EMBL" id="JAVDPW010000005">
    <property type="protein sequence ID" value="MDR6290861.1"/>
    <property type="molecule type" value="Genomic_DNA"/>
</dbReference>
<proteinExistence type="predicted"/>
<protein>
    <submittedName>
        <fullName evidence="1">SAM-dependent methyltransferase</fullName>
    </submittedName>
</protein>
<reference evidence="1 2" key="1">
    <citation type="submission" date="2023-07" db="EMBL/GenBank/DDBJ databases">
        <title>Sorghum-associated microbial communities from plants grown in Nebraska, USA.</title>
        <authorList>
            <person name="Schachtman D."/>
        </authorList>
    </citation>
    <scope>NUCLEOTIDE SEQUENCE [LARGE SCALE GENOMIC DNA]</scope>
    <source>
        <strain evidence="1 2">584</strain>
    </source>
</reference>
<sequence>MNGLWLGPTAVDLIFERMQLRGMLPTRAGSALCYGGNAEDRRLQLAGLFDEIAASLTLPEQPGAFDFVTAEMELDLPVLEKMLKLLRPGGAFALHFSHLSLLRRRRSNDMKKVGVILCRNDIWEREQVRPDLLIGKKMMRNVEIPQPPRLRLVASR</sequence>
<dbReference type="GO" id="GO:0032259">
    <property type="term" value="P:methylation"/>
    <property type="evidence" value="ECO:0007669"/>
    <property type="project" value="UniProtKB-KW"/>
</dbReference>
<keyword evidence="1" id="KW-0489">Methyltransferase</keyword>
<keyword evidence="1" id="KW-0808">Transferase</keyword>